<evidence type="ECO:0000256" key="8">
    <source>
        <dbReference type="ARBA" id="ARBA00022643"/>
    </source>
</evidence>
<evidence type="ECO:0000256" key="9">
    <source>
        <dbReference type="ARBA" id="ARBA00022679"/>
    </source>
</evidence>
<feature type="domain" description="PAS" evidence="17">
    <location>
        <begin position="262"/>
        <end position="332"/>
    </location>
</feature>
<dbReference type="OrthoDB" id="341208at2"/>
<proteinExistence type="predicted"/>
<evidence type="ECO:0000256" key="14">
    <source>
        <dbReference type="ARBA" id="ARBA00022991"/>
    </source>
</evidence>
<dbReference type="SMART" id="SM00086">
    <property type="entry name" value="PAC"/>
    <property type="match status" value="3"/>
</dbReference>
<name>H0I0N2_9HYPH</name>
<dbReference type="GO" id="GO:0009881">
    <property type="term" value="F:photoreceptor activity"/>
    <property type="evidence" value="ECO:0007669"/>
    <property type="project" value="UniProtKB-KW"/>
</dbReference>
<organism evidence="19 20">
    <name type="scientific">Mesorhizobium alhagi CCNWXJ12-2</name>
    <dbReference type="NCBI Taxonomy" id="1107882"/>
    <lineage>
        <taxon>Bacteria</taxon>
        <taxon>Pseudomonadati</taxon>
        <taxon>Pseudomonadota</taxon>
        <taxon>Alphaproteobacteria</taxon>
        <taxon>Hyphomicrobiales</taxon>
        <taxon>Phyllobacteriaceae</taxon>
        <taxon>Allomesorhizobium</taxon>
    </lineage>
</organism>
<dbReference type="InterPro" id="IPR011102">
    <property type="entry name" value="Sig_transdc_His_kinase_HWE"/>
</dbReference>
<keyword evidence="20" id="KW-1185">Reference proteome</keyword>
<keyword evidence="13" id="KW-0067">ATP-binding</keyword>
<comment type="catalytic activity">
    <reaction evidence="1">
        <text>ATP + protein L-histidine = ADP + protein N-phospho-L-histidine.</text>
        <dbReference type="EC" id="2.7.13.3"/>
    </reaction>
</comment>
<evidence type="ECO:0000256" key="15">
    <source>
        <dbReference type="ARBA" id="ARBA00023026"/>
    </source>
</evidence>
<feature type="domain" description="PAC" evidence="18">
    <location>
        <begin position="213"/>
        <end position="265"/>
    </location>
</feature>
<evidence type="ECO:0000256" key="1">
    <source>
        <dbReference type="ARBA" id="ARBA00000085"/>
    </source>
</evidence>
<evidence type="ECO:0000313" key="20">
    <source>
        <dbReference type="Proteomes" id="UP000003250"/>
    </source>
</evidence>
<dbReference type="GO" id="GO:0005524">
    <property type="term" value="F:ATP binding"/>
    <property type="evidence" value="ECO:0007669"/>
    <property type="project" value="UniProtKB-KW"/>
</dbReference>
<dbReference type="AlphaFoldDB" id="H0I0N2"/>
<dbReference type="PANTHER" id="PTHR41523">
    <property type="entry name" value="TWO-COMPONENT SYSTEM SENSOR PROTEIN"/>
    <property type="match status" value="1"/>
</dbReference>
<dbReference type="Proteomes" id="UP000003250">
    <property type="component" value="Unassembled WGS sequence"/>
</dbReference>
<dbReference type="PANTHER" id="PTHR41523:SF8">
    <property type="entry name" value="ETHYLENE RESPONSE SENSOR PROTEIN"/>
    <property type="match status" value="1"/>
</dbReference>
<keyword evidence="9" id="KW-0808">Transferase</keyword>
<keyword evidence="5" id="KW-0597">Phosphoprotein</keyword>
<evidence type="ECO:0000256" key="6">
    <source>
        <dbReference type="ARBA" id="ARBA00022606"/>
    </source>
</evidence>
<feature type="domain" description="PAC" evidence="18">
    <location>
        <begin position="335"/>
        <end position="387"/>
    </location>
</feature>
<evidence type="ECO:0000256" key="3">
    <source>
        <dbReference type="ARBA" id="ARBA00021740"/>
    </source>
</evidence>
<dbReference type="PROSITE" id="PS50113">
    <property type="entry name" value="PAC"/>
    <property type="match status" value="3"/>
</dbReference>
<evidence type="ECO:0000256" key="7">
    <source>
        <dbReference type="ARBA" id="ARBA00022630"/>
    </source>
</evidence>
<evidence type="ECO:0000259" key="17">
    <source>
        <dbReference type="PROSITE" id="PS50112"/>
    </source>
</evidence>
<evidence type="ECO:0000256" key="2">
    <source>
        <dbReference type="ARBA" id="ARBA00012438"/>
    </source>
</evidence>
<accession>H0I0N2</accession>
<keyword evidence="14" id="KW-0157">Chromophore</keyword>
<reference evidence="19 20" key="1">
    <citation type="journal article" date="2012" name="J. Bacteriol.">
        <title>Draft Genome Sequence of Mesorhizobium alhagi CCNWXJ12-2T, a Novel Salt-Resistant Species Isolated from the Desert of Northwestern China.</title>
        <authorList>
            <person name="Zhou M."/>
            <person name="Chen W."/>
            <person name="Chen H."/>
            <person name="Wei G."/>
        </authorList>
    </citation>
    <scope>NUCLEOTIDE SEQUENCE [LARGE SCALE GENOMIC DNA]</scope>
    <source>
        <strain evidence="19 20">CCNWXJ12-2</strain>
    </source>
</reference>
<dbReference type="EMBL" id="AHAM01000268">
    <property type="protein sequence ID" value="EHK53457.1"/>
    <property type="molecule type" value="Genomic_DNA"/>
</dbReference>
<evidence type="ECO:0000256" key="11">
    <source>
        <dbReference type="ARBA" id="ARBA00022741"/>
    </source>
</evidence>
<dbReference type="InterPro" id="IPR001610">
    <property type="entry name" value="PAC"/>
</dbReference>
<dbReference type="PATRIC" id="fig|1107882.3.peg.5828"/>
<dbReference type="Pfam" id="PF00989">
    <property type="entry name" value="PAS"/>
    <property type="match status" value="2"/>
</dbReference>
<feature type="domain" description="PAS" evidence="17">
    <location>
        <begin position="12"/>
        <end position="67"/>
    </location>
</feature>
<sequence length="588" mass="65154">MQGIRFNKSGLDNTDLRDFVEDGNLPLYLVSGDGIILHANKAELELLGYEADEYIGRHIADFYVERDVANDVLARLSAGEEINKFPAQMRARDGSIKHVEITSSGRFRDGELVDTRCFTMDVTELTLARQELKRQDDRFQQILEAFPIPFSTTDKTGMIPYYNRAAVEFAGREPDIGKDKWCVTFRLFTPDGKELPHAECPMAIALKEKRPVRNVEALAQHPDGTLFPFLPFPTPILDENGELTGAVNMLVDLTELKRAEEAGNHLAAIVESSSDAIVSKDLNGVIKSWNRAAERLFGYTADEVIGKSVTTLIPADHLDEEPQILARIRSGERVESFETVRRRKDGSLVPVSLTISPVRDASGHIGGASKIARDISASKESEHRIRMLMREVNHRVKNQYSVILSMIRETNKRSETPEVFERRVRERIMALARSHDLLVSADWKGATIFELVLAQAKPFGHEDRISMSGPSITLSPNAVQYLGMAFHELATNSAKYGVLSGSSGRIAVDWHVFDSDGKQTVRLTWSEVDGPEVKSIASSGFGTVVLTRVAPLAVSGTADLQHSKRAIVWTLEAPVAFVEASLLDGEST</sequence>
<evidence type="ECO:0000256" key="13">
    <source>
        <dbReference type="ARBA" id="ARBA00022840"/>
    </source>
</evidence>
<keyword evidence="16" id="KW-0675">Receptor</keyword>
<keyword evidence="12 19" id="KW-0418">Kinase</keyword>
<keyword evidence="11" id="KW-0547">Nucleotide-binding</keyword>
<evidence type="ECO:0000259" key="18">
    <source>
        <dbReference type="PROSITE" id="PS50113"/>
    </source>
</evidence>
<dbReference type="InterPro" id="IPR000014">
    <property type="entry name" value="PAS"/>
</dbReference>
<keyword evidence="8" id="KW-0288">FMN</keyword>
<dbReference type="PROSITE" id="PS50112">
    <property type="entry name" value="PAS"/>
    <property type="match status" value="3"/>
</dbReference>
<keyword evidence="4" id="KW-0600">Photoreceptor protein</keyword>
<evidence type="ECO:0000256" key="12">
    <source>
        <dbReference type="ARBA" id="ARBA00022777"/>
    </source>
</evidence>
<dbReference type="EC" id="2.7.13.3" evidence="2"/>
<keyword evidence="6" id="KW-0716">Sensory transduction</keyword>
<dbReference type="SMART" id="SM00091">
    <property type="entry name" value="PAS"/>
    <property type="match status" value="3"/>
</dbReference>
<dbReference type="CDD" id="cd00130">
    <property type="entry name" value="PAS"/>
    <property type="match status" value="2"/>
</dbReference>
<dbReference type="GO" id="GO:0004673">
    <property type="term" value="F:protein histidine kinase activity"/>
    <property type="evidence" value="ECO:0007669"/>
    <property type="project" value="UniProtKB-EC"/>
</dbReference>
<gene>
    <name evidence="19" type="ORF">MAXJ12_30097</name>
</gene>
<evidence type="ECO:0000313" key="19">
    <source>
        <dbReference type="EMBL" id="EHK53457.1"/>
    </source>
</evidence>
<dbReference type="SMART" id="SM00911">
    <property type="entry name" value="HWE_HK"/>
    <property type="match status" value="1"/>
</dbReference>
<dbReference type="GO" id="GO:0006355">
    <property type="term" value="P:regulation of DNA-templated transcription"/>
    <property type="evidence" value="ECO:0007669"/>
    <property type="project" value="InterPro"/>
</dbReference>
<keyword evidence="10" id="KW-0677">Repeat</keyword>
<dbReference type="InterPro" id="IPR000700">
    <property type="entry name" value="PAS-assoc_C"/>
</dbReference>
<dbReference type="InterPro" id="IPR035965">
    <property type="entry name" value="PAS-like_dom_sf"/>
</dbReference>
<protein>
    <recommendedName>
        <fullName evidence="3">Blue-light-activated histidine kinase</fullName>
        <ecNumber evidence="2">2.7.13.3</ecNumber>
    </recommendedName>
</protein>
<dbReference type="Pfam" id="PF13426">
    <property type="entry name" value="PAS_9"/>
    <property type="match status" value="1"/>
</dbReference>
<evidence type="ECO:0000256" key="16">
    <source>
        <dbReference type="ARBA" id="ARBA00023170"/>
    </source>
</evidence>
<evidence type="ECO:0000256" key="5">
    <source>
        <dbReference type="ARBA" id="ARBA00022553"/>
    </source>
</evidence>
<evidence type="ECO:0000256" key="4">
    <source>
        <dbReference type="ARBA" id="ARBA00022543"/>
    </source>
</evidence>
<keyword evidence="15" id="KW-0843">Virulence</keyword>
<dbReference type="Pfam" id="PF07536">
    <property type="entry name" value="HWE_HK"/>
    <property type="match status" value="1"/>
</dbReference>
<keyword evidence="7" id="KW-0285">Flavoprotein</keyword>
<dbReference type="SUPFAM" id="SSF55785">
    <property type="entry name" value="PYP-like sensor domain (PAS domain)"/>
    <property type="match status" value="3"/>
</dbReference>
<feature type="domain" description="PAC" evidence="18">
    <location>
        <begin position="83"/>
        <end position="134"/>
    </location>
</feature>
<dbReference type="Gene3D" id="3.30.450.20">
    <property type="entry name" value="PAS domain"/>
    <property type="match status" value="3"/>
</dbReference>
<evidence type="ECO:0000256" key="10">
    <source>
        <dbReference type="ARBA" id="ARBA00022737"/>
    </source>
</evidence>
<dbReference type="InterPro" id="IPR013767">
    <property type="entry name" value="PAS_fold"/>
</dbReference>
<dbReference type="NCBIfam" id="TIGR00229">
    <property type="entry name" value="sensory_box"/>
    <property type="match status" value="3"/>
</dbReference>
<feature type="domain" description="PAS" evidence="17">
    <location>
        <begin position="135"/>
        <end position="175"/>
    </location>
</feature>